<feature type="coiled-coil region" evidence="14">
    <location>
        <begin position="342"/>
        <end position="510"/>
    </location>
</feature>
<protein>
    <recommendedName>
        <fullName evidence="5">Macoilin</fullName>
    </recommendedName>
    <alternativeName>
        <fullName evidence="13">Transmembrane protein 57</fullName>
    </alternativeName>
</protein>
<evidence type="ECO:0000313" key="17">
    <source>
        <dbReference type="Proteomes" id="UP000551823"/>
    </source>
</evidence>
<evidence type="ECO:0000256" key="11">
    <source>
        <dbReference type="ARBA" id="ARBA00023180"/>
    </source>
</evidence>
<feature type="non-terminal residue" evidence="16">
    <location>
        <position position="623"/>
    </location>
</feature>
<evidence type="ECO:0000256" key="14">
    <source>
        <dbReference type="SAM" id="Coils"/>
    </source>
</evidence>
<dbReference type="GO" id="GO:0023041">
    <property type="term" value="P:neuronal signal transduction"/>
    <property type="evidence" value="ECO:0007669"/>
    <property type="project" value="InterPro"/>
</dbReference>
<gene>
    <name evidence="16" type="primary">Maco1</name>
    <name evidence="16" type="ORF">NYCLEU_R00178</name>
</gene>
<evidence type="ECO:0000256" key="12">
    <source>
        <dbReference type="ARBA" id="ARBA00023242"/>
    </source>
</evidence>
<evidence type="ECO:0000256" key="6">
    <source>
        <dbReference type="ARBA" id="ARBA00022553"/>
    </source>
</evidence>
<dbReference type="Proteomes" id="UP000551823">
    <property type="component" value="Unassembled WGS sequence"/>
</dbReference>
<feature type="transmembrane region" description="Helical" evidence="15">
    <location>
        <begin position="47"/>
        <end position="65"/>
    </location>
</feature>
<evidence type="ECO:0000256" key="3">
    <source>
        <dbReference type="ARBA" id="ARBA00004269"/>
    </source>
</evidence>
<feature type="transmembrane region" description="Helical" evidence="15">
    <location>
        <begin position="245"/>
        <end position="270"/>
    </location>
</feature>
<sequence>GFFYSTFLYLKFLVVWALVLLADFVLEFRFEYLWPFWLFIRSVYDSFRYQGLAFSVFFVCVAFTSNIICLLFIPIQWLFFAASTYVWVQYVWHTERGVCLPTVSLWILFVYIEAAIRFKDLKNFHVDLCRPFAAHCIGYPVVTLGFGFKSYVSYKMRLRKQKEVQKENEFYMQLLQQALPPEQQMLQRQEREAEEGKLYLLFNVPEPAVSLFMVTSKSESVCFKGCTRDLVPTLYLIAVSEKNKLFSAAFSDILSVCGLPGCILVVWLLVFHNGSTQKILSGRDCVRSTDHTGFICLSSTVWTSPTSTAGPEPSLKAAGMPRTRWLQKFELMSVLCCQKYKFSLLEQDIKKLKADLQASRQIEQELRSQISSLTNTERGIRSEIGQLRQENELLQNKLHNAVQMKQKDKQMISQLEKKLKAEQEARAFVEKQLMEEKKRKKLEEATAARAVAFAAATRGECTETLRNRIRELETECKKLTIDIKLKEDQIRELEMKVQELRKYKENEKDTEVLMSALSAMQDKTQHLENSLSAETRIKLDLFSALGDAKRQLEIAQGQIIQKDQEIKDLKQKIAEVMAVMPSITYTAATSTLSPVSPHYSSKFVETSPSGLDPNASVYQPLKK</sequence>
<comment type="similarity">
    <text evidence="4">Belongs to the macoilin family.</text>
</comment>
<evidence type="ECO:0000256" key="2">
    <source>
        <dbReference type="ARBA" id="ARBA00004232"/>
    </source>
</evidence>
<evidence type="ECO:0000256" key="9">
    <source>
        <dbReference type="ARBA" id="ARBA00022989"/>
    </source>
</evidence>
<comment type="subcellular location">
    <subcellularLocation>
        <location evidence="2">Nucleus membrane</location>
        <topology evidence="2">Multi-pass membrane protein</topology>
    </subcellularLocation>
    <subcellularLocation>
        <location evidence="3">Rough endoplasmic reticulum membrane</location>
        <topology evidence="3">Multi-pass membrane protein</topology>
    </subcellularLocation>
</comment>
<evidence type="ECO:0000256" key="10">
    <source>
        <dbReference type="ARBA" id="ARBA00023136"/>
    </source>
</evidence>
<evidence type="ECO:0000256" key="1">
    <source>
        <dbReference type="ARBA" id="ARBA00003440"/>
    </source>
</evidence>
<dbReference type="Pfam" id="PF09726">
    <property type="entry name" value="Macoilin"/>
    <property type="match status" value="2"/>
</dbReference>
<feature type="non-terminal residue" evidence="16">
    <location>
        <position position="1"/>
    </location>
</feature>
<comment type="caution">
    <text evidence="16">The sequence shown here is derived from an EMBL/GenBank/DDBJ whole genome shotgun (WGS) entry which is preliminary data.</text>
</comment>
<reference evidence="16 17" key="1">
    <citation type="submission" date="2019-09" db="EMBL/GenBank/DDBJ databases">
        <title>Bird 10,000 Genomes (B10K) Project - Family phase.</title>
        <authorList>
            <person name="Zhang G."/>
        </authorList>
    </citation>
    <scope>NUCLEOTIDE SEQUENCE [LARGE SCALE GENOMIC DNA]</scope>
    <source>
        <strain evidence="16">B10K-DU-005-01</strain>
    </source>
</reference>
<proteinExistence type="inferred from homology"/>
<feature type="transmembrane region" description="Helical" evidence="15">
    <location>
        <begin position="132"/>
        <end position="152"/>
    </location>
</feature>
<evidence type="ECO:0000256" key="7">
    <source>
        <dbReference type="ARBA" id="ARBA00022692"/>
    </source>
</evidence>
<feature type="transmembrane region" description="Helical" evidence="15">
    <location>
        <begin position="6"/>
        <end position="26"/>
    </location>
</feature>
<dbReference type="AlphaFoldDB" id="A0A7L4BWQ6"/>
<keyword evidence="17" id="KW-1185">Reference proteome</keyword>
<keyword evidence="9 15" id="KW-1133">Transmembrane helix</keyword>
<keyword evidence="12" id="KW-0539">Nucleus</keyword>
<keyword evidence="7 15" id="KW-0812">Transmembrane</keyword>
<evidence type="ECO:0000256" key="8">
    <source>
        <dbReference type="ARBA" id="ARBA00022824"/>
    </source>
</evidence>
<evidence type="ECO:0000256" key="5">
    <source>
        <dbReference type="ARBA" id="ARBA00021882"/>
    </source>
</evidence>
<keyword evidence="10 15" id="KW-0472">Membrane</keyword>
<dbReference type="GO" id="GO:0031965">
    <property type="term" value="C:nuclear membrane"/>
    <property type="evidence" value="ECO:0007669"/>
    <property type="project" value="UniProtKB-SubCell"/>
</dbReference>
<evidence type="ECO:0000313" key="16">
    <source>
        <dbReference type="EMBL" id="NXW41817.1"/>
    </source>
</evidence>
<evidence type="ECO:0000256" key="4">
    <source>
        <dbReference type="ARBA" id="ARBA00008298"/>
    </source>
</evidence>
<feature type="coiled-coil region" evidence="14">
    <location>
        <begin position="552"/>
        <end position="579"/>
    </location>
</feature>
<dbReference type="EMBL" id="VZZU01000206">
    <property type="protein sequence ID" value="NXW41817.1"/>
    <property type="molecule type" value="Genomic_DNA"/>
</dbReference>
<evidence type="ECO:0000256" key="13">
    <source>
        <dbReference type="ARBA" id="ARBA00031129"/>
    </source>
</evidence>
<keyword evidence="14" id="KW-0175">Coiled coil</keyword>
<organism evidence="16 17">
    <name type="scientific">Nyctiprogne leucopyga</name>
    <dbReference type="NCBI Taxonomy" id="382315"/>
    <lineage>
        <taxon>Eukaryota</taxon>
        <taxon>Metazoa</taxon>
        <taxon>Chordata</taxon>
        <taxon>Craniata</taxon>
        <taxon>Vertebrata</taxon>
        <taxon>Euteleostomi</taxon>
        <taxon>Archelosauria</taxon>
        <taxon>Archosauria</taxon>
        <taxon>Dinosauria</taxon>
        <taxon>Saurischia</taxon>
        <taxon>Theropoda</taxon>
        <taxon>Coelurosauria</taxon>
        <taxon>Aves</taxon>
        <taxon>Neognathae</taxon>
        <taxon>Neoaves</taxon>
        <taxon>Strisores</taxon>
        <taxon>Caprimulgiformes</taxon>
        <taxon>Caprimulgidae</taxon>
        <taxon>Chordeilinae</taxon>
        <taxon>Nyctiprogne</taxon>
    </lineage>
</organism>
<accession>A0A7L4BWQ6</accession>
<keyword evidence="11" id="KW-0325">Glycoprotein</keyword>
<keyword evidence="8" id="KW-0256">Endoplasmic reticulum</keyword>
<dbReference type="GO" id="GO:0030867">
    <property type="term" value="C:rough endoplasmic reticulum membrane"/>
    <property type="evidence" value="ECO:0007669"/>
    <property type="project" value="UniProtKB-SubCell"/>
</dbReference>
<evidence type="ECO:0000256" key="15">
    <source>
        <dbReference type="SAM" id="Phobius"/>
    </source>
</evidence>
<dbReference type="InterPro" id="IPR019130">
    <property type="entry name" value="Macoilin"/>
</dbReference>
<comment type="function">
    <text evidence="1">Plays a role in the regulation of neuronal activity.</text>
</comment>
<dbReference type="PANTHER" id="PTHR47464">
    <property type="entry name" value="MACOILIN"/>
    <property type="match status" value="1"/>
</dbReference>
<feature type="transmembrane region" description="Helical" evidence="15">
    <location>
        <begin position="98"/>
        <end position="116"/>
    </location>
</feature>
<dbReference type="PANTHER" id="PTHR47464:SF2">
    <property type="entry name" value="MACOILIN"/>
    <property type="match status" value="1"/>
</dbReference>
<keyword evidence="6" id="KW-0597">Phosphoprotein</keyword>
<name>A0A7L4BWQ6_9AVES</name>